<dbReference type="PANTHER" id="PTHR10050:SF46">
    <property type="entry name" value="PROTEIN O-MANNOSYL-TRANSFERASE 2"/>
    <property type="match status" value="1"/>
</dbReference>
<dbReference type="GO" id="GO:0004169">
    <property type="term" value="F:dolichyl-phosphate-mannose-protein mannosyltransferase activity"/>
    <property type="evidence" value="ECO:0007669"/>
    <property type="project" value="UniProtKB-UniRule"/>
</dbReference>
<dbReference type="RefSeq" id="WP_096420857.1">
    <property type="nucleotide sequence ID" value="NZ_AP017315.1"/>
</dbReference>
<keyword evidence="4 10" id="KW-0328">Glycosyltransferase</keyword>
<keyword evidence="5 10" id="KW-0808">Transferase</keyword>
<accession>A0A0U5B712</accession>
<feature type="transmembrane region" description="Helical" evidence="10">
    <location>
        <begin position="433"/>
        <end position="452"/>
    </location>
</feature>
<evidence type="ECO:0000256" key="2">
    <source>
        <dbReference type="ARBA" id="ARBA00004922"/>
    </source>
</evidence>
<dbReference type="UniPathway" id="UPA00378"/>
<comment type="similarity">
    <text evidence="3 10">Belongs to the glycosyltransferase 39 family.</text>
</comment>
<dbReference type="InterPro" id="IPR027005">
    <property type="entry name" value="PMT-like"/>
</dbReference>
<evidence type="ECO:0000256" key="8">
    <source>
        <dbReference type="ARBA" id="ARBA00023136"/>
    </source>
</evidence>
<feature type="transmembrane region" description="Helical" evidence="10">
    <location>
        <begin position="223"/>
        <end position="240"/>
    </location>
</feature>
<dbReference type="EMBL" id="AP017315">
    <property type="protein sequence ID" value="BAU31636.1"/>
    <property type="molecule type" value="Genomic_DNA"/>
</dbReference>
<keyword evidence="6 10" id="KW-0812">Transmembrane</keyword>
<dbReference type="InterPro" id="IPR003342">
    <property type="entry name" value="ArnT-like_N"/>
</dbReference>
<feature type="transmembrane region" description="Helical" evidence="10">
    <location>
        <begin position="464"/>
        <end position="485"/>
    </location>
</feature>
<comment type="subcellular location">
    <subcellularLocation>
        <location evidence="10">Cell membrane</location>
    </subcellularLocation>
    <subcellularLocation>
        <location evidence="1">Endomembrane system</location>
        <topology evidence="1">Multi-pass membrane protein</topology>
    </subcellularLocation>
</comment>
<proteinExistence type="inferred from homology"/>
<feature type="transmembrane region" description="Helical" evidence="10">
    <location>
        <begin position="20"/>
        <end position="39"/>
    </location>
</feature>
<feature type="transmembrane region" description="Helical" evidence="10">
    <location>
        <begin position="407"/>
        <end position="427"/>
    </location>
</feature>
<dbReference type="GO" id="GO:0005886">
    <property type="term" value="C:plasma membrane"/>
    <property type="evidence" value="ECO:0007669"/>
    <property type="project" value="UniProtKB-SubCell"/>
</dbReference>
<evidence type="ECO:0000256" key="10">
    <source>
        <dbReference type="RuleBase" id="RU367007"/>
    </source>
</evidence>
<keyword evidence="10" id="KW-1003">Cell membrane</keyword>
<evidence type="ECO:0000259" key="12">
    <source>
        <dbReference type="Pfam" id="PF16192"/>
    </source>
</evidence>
<evidence type="ECO:0000256" key="4">
    <source>
        <dbReference type="ARBA" id="ARBA00022676"/>
    </source>
</evidence>
<dbReference type="GO" id="GO:0012505">
    <property type="term" value="C:endomembrane system"/>
    <property type="evidence" value="ECO:0007669"/>
    <property type="project" value="UniProtKB-SubCell"/>
</dbReference>
<evidence type="ECO:0000256" key="5">
    <source>
        <dbReference type="ARBA" id="ARBA00022679"/>
    </source>
</evidence>
<comment type="pathway">
    <text evidence="2 10">Protein modification; protein glycosylation.</text>
</comment>
<reference evidence="14" key="1">
    <citation type="submission" date="2015-12" db="EMBL/GenBank/DDBJ databases">
        <authorList>
            <person name="Shamseldin A."/>
            <person name="Moawad H."/>
            <person name="Abd El-Rahim W.M."/>
            <person name="Sadowsky M.J."/>
        </authorList>
    </citation>
    <scope>NUCLEOTIDE SEQUENCE [LARGE SCALE GENOMIC DNA]</scope>
    <source>
        <strain evidence="14">JAM AC0309</strain>
    </source>
</reference>
<gene>
    <name evidence="13" type="ORF">MalAC0309_0768</name>
</gene>
<name>A0A0U5B712_9MICO</name>
<comment type="function">
    <text evidence="10">Protein O-mannosyltransferase that catalyzes the transfer of a single mannose residue from a polyprenol phospho-mannosyl lipidic donor to the hydroxyl group of selected serine and threonine residues in acceptor proteins.</text>
</comment>
<evidence type="ECO:0000256" key="3">
    <source>
        <dbReference type="ARBA" id="ARBA00007222"/>
    </source>
</evidence>
<evidence type="ECO:0000256" key="1">
    <source>
        <dbReference type="ARBA" id="ARBA00004127"/>
    </source>
</evidence>
<feature type="domain" description="ArnT-like N-terminal" evidence="11">
    <location>
        <begin position="32"/>
        <end position="185"/>
    </location>
</feature>
<protein>
    <recommendedName>
        <fullName evidence="9 10">Polyprenol-phosphate-mannose--protein mannosyltransferase</fullName>
        <ecNumber evidence="10">2.4.1.-</ecNumber>
    </recommendedName>
</protein>
<keyword evidence="8 10" id="KW-0472">Membrane</keyword>
<evidence type="ECO:0000313" key="13">
    <source>
        <dbReference type="EMBL" id="BAU31636.1"/>
    </source>
</evidence>
<evidence type="ECO:0000256" key="7">
    <source>
        <dbReference type="ARBA" id="ARBA00022989"/>
    </source>
</evidence>
<sequence>MTVQTPTVSGTRSATRLPRAVRIGVPAAIIGVAAAARLIGLDTPETLVFDETYYVKDAASLLAYGYEGRWPDDPNPRFESGELTRPAVEGAFVAHPPLGKWLIALGLAAFGTGNPVGWRLSAAIAGIALVGLVMLLAHLLTKNFTLSMVAGGLIAIDGSAIVMSRVALLDGFLALTVVGAVIFWTLDRGQYGRRLAPRIAAYAHPGDEHPPSRRVRDDWGPVLWRRPWLIAFGATFGLAASIKWSALYLFAAFALMSVVLDAVDRRRAGVPFWFSGGVLLQGPASFLLTVPAALLAYVATWTGWFATSGGWGRDYGTNALAALWRYQQEVYGYHVGESTPHAYEAPAALWPLLVRPTYMHYDEVTEGVAVGITGLPNPLIWWLAWAALLIIAAGCAWSRLRIFSGGALPATVVLTGVAAGWLPWLLYPERTTFFFYTIVLVPFLVIGLAMVADGILRRGGRVALLVIGALVVVVSVFFLPVWMGLPLPLDQLSWRYWLPSWV</sequence>
<dbReference type="PANTHER" id="PTHR10050">
    <property type="entry name" value="DOLICHYL-PHOSPHATE-MANNOSE--PROTEIN MANNOSYLTRANSFERASE"/>
    <property type="match status" value="1"/>
</dbReference>
<dbReference type="OrthoDB" id="9776737at2"/>
<dbReference type="InterPro" id="IPR032421">
    <property type="entry name" value="PMT_4TMC"/>
</dbReference>
<dbReference type="Pfam" id="PF16192">
    <property type="entry name" value="PMT_4TMC"/>
    <property type="match status" value="1"/>
</dbReference>
<evidence type="ECO:0000256" key="6">
    <source>
        <dbReference type="ARBA" id="ARBA00022692"/>
    </source>
</evidence>
<feature type="transmembrane region" description="Helical" evidence="10">
    <location>
        <begin position="168"/>
        <end position="186"/>
    </location>
</feature>
<reference evidence="13 14" key="2">
    <citation type="submission" date="2016-01" db="EMBL/GenBank/DDBJ databases">
        <title>Microcella alkaliphila JAM AC0309 whole genome shotgun sequence.</title>
        <authorList>
            <person name="Kurata A."/>
            <person name="Hirose Y."/>
            <person name="Kishimoto N."/>
            <person name="Kobayashi T."/>
        </authorList>
    </citation>
    <scope>NUCLEOTIDE SEQUENCE [LARGE SCALE GENOMIC DNA]</scope>
    <source>
        <strain evidence="13 14">JAM AC0309</strain>
    </source>
</reference>
<feature type="domain" description="Protein O-mannosyl-transferase C-terminal four TM" evidence="12">
    <location>
        <begin position="321"/>
        <end position="501"/>
    </location>
</feature>
<evidence type="ECO:0000259" key="11">
    <source>
        <dbReference type="Pfam" id="PF02366"/>
    </source>
</evidence>
<dbReference type="KEGG" id="malk:MalAC0309_0768"/>
<evidence type="ECO:0000256" key="9">
    <source>
        <dbReference type="ARBA" id="ARBA00093617"/>
    </source>
</evidence>
<organism evidence="13 14">
    <name type="scientific">Microcella alkaliphila</name>
    <dbReference type="NCBI Taxonomy" id="279828"/>
    <lineage>
        <taxon>Bacteria</taxon>
        <taxon>Bacillati</taxon>
        <taxon>Actinomycetota</taxon>
        <taxon>Actinomycetes</taxon>
        <taxon>Micrococcales</taxon>
        <taxon>Microbacteriaceae</taxon>
        <taxon>Microcella</taxon>
    </lineage>
</organism>
<feature type="transmembrane region" description="Helical" evidence="10">
    <location>
        <begin position="116"/>
        <end position="137"/>
    </location>
</feature>
<evidence type="ECO:0000313" key="14">
    <source>
        <dbReference type="Proteomes" id="UP000218965"/>
    </source>
</evidence>
<keyword evidence="7 10" id="KW-1133">Transmembrane helix</keyword>
<dbReference type="Pfam" id="PF02366">
    <property type="entry name" value="PMT"/>
    <property type="match status" value="1"/>
</dbReference>
<dbReference type="Proteomes" id="UP000218965">
    <property type="component" value="Chromosome"/>
</dbReference>
<dbReference type="AlphaFoldDB" id="A0A0U5B712"/>
<feature type="transmembrane region" description="Helical" evidence="10">
    <location>
        <begin position="379"/>
        <end position="400"/>
    </location>
</feature>
<dbReference type="EC" id="2.4.1.-" evidence="10"/>